<dbReference type="Pfam" id="PF13545">
    <property type="entry name" value="HTH_Crp_2"/>
    <property type="match status" value="1"/>
</dbReference>
<comment type="caution">
    <text evidence="6">The sequence shown here is derived from an EMBL/GenBank/DDBJ whole genome shotgun (WGS) entry which is preliminary data.</text>
</comment>
<protein>
    <recommendedName>
        <fullName evidence="8">Crp/Fnr family transcriptional regulator</fullName>
    </recommendedName>
</protein>
<organism evidence="6 7">
    <name type="scientific">Deinococcus cellulosilyticus (strain DSM 18568 / NBRC 106333 / KACC 11606 / 5516J-15)</name>
    <dbReference type="NCBI Taxonomy" id="1223518"/>
    <lineage>
        <taxon>Bacteria</taxon>
        <taxon>Thermotogati</taxon>
        <taxon>Deinococcota</taxon>
        <taxon>Deinococci</taxon>
        <taxon>Deinococcales</taxon>
        <taxon>Deinococcaceae</taxon>
        <taxon>Deinococcus</taxon>
    </lineage>
</organism>
<evidence type="ECO:0000259" key="5">
    <source>
        <dbReference type="PROSITE" id="PS51063"/>
    </source>
</evidence>
<feature type="domain" description="Cyclic nucleotide-binding" evidence="4">
    <location>
        <begin position="15"/>
        <end position="117"/>
    </location>
</feature>
<accession>A0A511MXK1</accession>
<dbReference type="Gene3D" id="1.10.10.10">
    <property type="entry name" value="Winged helix-like DNA-binding domain superfamily/Winged helix DNA-binding domain"/>
    <property type="match status" value="1"/>
</dbReference>
<reference evidence="6 7" key="1">
    <citation type="submission" date="2019-07" db="EMBL/GenBank/DDBJ databases">
        <title>Whole genome shotgun sequence of Deinococcus cellulosilyticus NBRC 106333.</title>
        <authorList>
            <person name="Hosoyama A."/>
            <person name="Uohara A."/>
            <person name="Ohji S."/>
            <person name="Ichikawa N."/>
        </authorList>
    </citation>
    <scope>NUCLEOTIDE SEQUENCE [LARGE SCALE GENOMIC DNA]</scope>
    <source>
        <strain evidence="6 7">NBRC 106333</strain>
    </source>
</reference>
<feature type="domain" description="HTH crp-type" evidence="5">
    <location>
        <begin position="149"/>
        <end position="221"/>
    </location>
</feature>
<keyword evidence="1" id="KW-0805">Transcription regulation</keyword>
<dbReference type="InterPro" id="IPR000595">
    <property type="entry name" value="cNMP-bd_dom"/>
</dbReference>
<dbReference type="PANTHER" id="PTHR24567:SF68">
    <property type="entry name" value="DNA-BINDING TRANSCRIPTIONAL DUAL REGULATOR CRP"/>
    <property type="match status" value="1"/>
</dbReference>
<dbReference type="GO" id="GO:0005829">
    <property type="term" value="C:cytosol"/>
    <property type="evidence" value="ECO:0007669"/>
    <property type="project" value="TreeGrafter"/>
</dbReference>
<evidence type="ECO:0000259" key="4">
    <source>
        <dbReference type="PROSITE" id="PS50042"/>
    </source>
</evidence>
<dbReference type="SUPFAM" id="SSF51206">
    <property type="entry name" value="cAMP-binding domain-like"/>
    <property type="match status" value="1"/>
</dbReference>
<dbReference type="PRINTS" id="PR00034">
    <property type="entry name" value="HTHCRP"/>
</dbReference>
<dbReference type="InterPro" id="IPR036388">
    <property type="entry name" value="WH-like_DNA-bd_sf"/>
</dbReference>
<proteinExistence type="predicted"/>
<dbReference type="OrthoDB" id="61017at2"/>
<evidence type="ECO:0000313" key="6">
    <source>
        <dbReference type="EMBL" id="GEM45081.1"/>
    </source>
</evidence>
<name>A0A511MXK1_DEIC1</name>
<evidence type="ECO:0000256" key="2">
    <source>
        <dbReference type="ARBA" id="ARBA00023125"/>
    </source>
</evidence>
<dbReference type="InterPro" id="IPR036390">
    <property type="entry name" value="WH_DNA-bd_sf"/>
</dbReference>
<evidence type="ECO:0000256" key="3">
    <source>
        <dbReference type="ARBA" id="ARBA00023163"/>
    </source>
</evidence>
<dbReference type="EMBL" id="BJXB01000002">
    <property type="protein sequence ID" value="GEM45081.1"/>
    <property type="molecule type" value="Genomic_DNA"/>
</dbReference>
<dbReference type="InterPro" id="IPR012318">
    <property type="entry name" value="HTH_CRP"/>
</dbReference>
<dbReference type="SMART" id="SM00100">
    <property type="entry name" value="cNMP"/>
    <property type="match status" value="1"/>
</dbReference>
<dbReference type="GO" id="GO:0003700">
    <property type="term" value="F:DNA-binding transcription factor activity"/>
    <property type="evidence" value="ECO:0007669"/>
    <property type="project" value="TreeGrafter"/>
</dbReference>
<dbReference type="Pfam" id="PF00027">
    <property type="entry name" value="cNMP_binding"/>
    <property type="match status" value="1"/>
</dbReference>
<sequence length="233" mass="26509">MQSSQAIMDLQNQTLFADLPEETIQRIAQSAILRHYSAGNALFDQEESGEALYLIVSGEIGIEHYGALGQERVINQMYAPCIVGEVAVLTHVPRTATARCLTAVRCYVIYRDIFKELSRKYPQILWNLASILAERLTQTNRDLTMRTFANAETWIAYTLHSMFEERHRKNVPKHNELPVTHADLARRSGNSRETITRTLKKLEEVGVVKTHPRMIKILNAEELEALANDLGDF</sequence>
<dbReference type="InterPro" id="IPR050397">
    <property type="entry name" value="Env_Response_Regulators"/>
</dbReference>
<dbReference type="AlphaFoldDB" id="A0A511MXK1"/>
<dbReference type="PANTHER" id="PTHR24567">
    <property type="entry name" value="CRP FAMILY TRANSCRIPTIONAL REGULATORY PROTEIN"/>
    <property type="match status" value="1"/>
</dbReference>
<dbReference type="RefSeq" id="WP_146882378.1">
    <property type="nucleotide sequence ID" value="NZ_BJXB01000002.1"/>
</dbReference>
<dbReference type="PROSITE" id="PS00889">
    <property type="entry name" value="CNMP_BINDING_2"/>
    <property type="match status" value="1"/>
</dbReference>
<dbReference type="SUPFAM" id="SSF46785">
    <property type="entry name" value="Winged helix' DNA-binding domain"/>
    <property type="match status" value="1"/>
</dbReference>
<dbReference type="Proteomes" id="UP000321306">
    <property type="component" value="Unassembled WGS sequence"/>
</dbReference>
<evidence type="ECO:0008006" key="8">
    <source>
        <dbReference type="Google" id="ProtNLM"/>
    </source>
</evidence>
<dbReference type="PROSITE" id="PS51063">
    <property type="entry name" value="HTH_CRP_2"/>
    <property type="match status" value="1"/>
</dbReference>
<dbReference type="InterPro" id="IPR018488">
    <property type="entry name" value="cNMP-bd_CS"/>
</dbReference>
<dbReference type="PROSITE" id="PS50042">
    <property type="entry name" value="CNMP_BINDING_3"/>
    <property type="match status" value="1"/>
</dbReference>
<dbReference type="GO" id="GO:0003677">
    <property type="term" value="F:DNA binding"/>
    <property type="evidence" value="ECO:0007669"/>
    <property type="project" value="UniProtKB-KW"/>
</dbReference>
<dbReference type="SMART" id="SM00419">
    <property type="entry name" value="HTH_CRP"/>
    <property type="match status" value="1"/>
</dbReference>
<dbReference type="CDD" id="cd00038">
    <property type="entry name" value="CAP_ED"/>
    <property type="match status" value="1"/>
</dbReference>
<evidence type="ECO:0000256" key="1">
    <source>
        <dbReference type="ARBA" id="ARBA00023015"/>
    </source>
</evidence>
<dbReference type="Gene3D" id="2.60.120.10">
    <property type="entry name" value="Jelly Rolls"/>
    <property type="match status" value="1"/>
</dbReference>
<evidence type="ECO:0000313" key="7">
    <source>
        <dbReference type="Proteomes" id="UP000321306"/>
    </source>
</evidence>
<dbReference type="InterPro" id="IPR018490">
    <property type="entry name" value="cNMP-bd_dom_sf"/>
</dbReference>
<dbReference type="InterPro" id="IPR014710">
    <property type="entry name" value="RmlC-like_jellyroll"/>
</dbReference>
<keyword evidence="7" id="KW-1185">Reference proteome</keyword>
<keyword evidence="3" id="KW-0804">Transcription</keyword>
<gene>
    <name evidence="6" type="ORF">DC3_07160</name>
</gene>
<keyword evidence="2" id="KW-0238">DNA-binding</keyword>